<accession>A0A8J3JK87</accession>
<dbReference type="RefSeq" id="WP_203743459.1">
    <property type="nucleotide sequence ID" value="NZ_BONF01000009.1"/>
</dbReference>
<dbReference type="SUPFAM" id="SSF53271">
    <property type="entry name" value="PRTase-like"/>
    <property type="match status" value="1"/>
</dbReference>
<dbReference type="InterPro" id="IPR029057">
    <property type="entry name" value="PRTase-like"/>
</dbReference>
<reference evidence="2 3" key="1">
    <citation type="submission" date="2021-01" db="EMBL/GenBank/DDBJ databases">
        <title>Whole genome shotgun sequence of Catellatospora bangladeshensis NBRC 107357.</title>
        <authorList>
            <person name="Komaki H."/>
            <person name="Tamura T."/>
        </authorList>
    </citation>
    <scope>NUCLEOTIDE SEQUENCE [LARGE SCALE GENOMIC DNA]</scope>
    <source>
        <strain evidence="2 3">NBRC 107357</strain>
    </source>
</reference>
<comment type="caution">
    <text evidence="2">The sequence shown here is derived from an EMBL/GenBank/DDBJ whole genome shotgun (WGS) entry which is preliminary data.</text>
</comment>
<evidence type="ECO:0000259" key="1">
    <source>
        <dbReference type="Pfam" id="PF00156"/>
    </source>
</evidence>
<keyword evidence="3" id="KW-1185">Reference proteome</keyword>
<dbReference type="EMBL" id="BONF01000009">
    <property type="protein sequence ID" value="GIF80148.1"/>
    <property type="molecule type" value="Genomic_DNA"/>
</dbReference>
<dbReference type="Pfam" id="PF00156">
    <property type="entry name" value="Pribosyltran"/>
    <property type="match status" value="1"/>
</dbReference>
<dbReference type="AlphaFoldDB" id="A0A8J3JK87"/>
<organism evidence="2 3">
    <name type="scientific">Catellatospora bangladeshensis</name>
    <dbReference type="NCBI Taxonomy" id="310355"/>
    <lineage>
        <taxon>Bacteria</taxon>
        <taxon>Bacillati</taxon>
        <taxon>Actinomycetota</taxon>
        <taxon>Actinomycetes</taxon>
        <taxon>Micromonosporales</taxon>
        <taxon>Micromonosporaceae</taxon>
        <taxon>Catellatospora</taxon>
    </lineage>
</organism>
<proteinExistence type="predicted"/>
<feature type="domain" description="Phosphoribosyltransferase" evidence="1">
    <location>
        <begin position="20"/>
        <end position="186"/>
    </location>
</feature>
<evidence type="ECO:0000313" key="2">
    <source>
        <dbReference type="EMBL" id="GIF80148.1"/>
    </source>
</evidence>
<dbReference type="Gene3D" id="3.30.1310.20">
    <property type="entry name" value="PRTase-like"/>
    <property type="match status" value="1"/>
</dbReference>
<dbReference type="CDD" id="cd06223">
    <property type="entry name" value="PRTases_typeI"/>
    <property type="match status" value="1"/>
</dbReference>
<protein>
    <recommendedName>
        <fullName evidence="1">Phosphoribosyltransferase domain-containing protein</fullName>
    </recommendedName>
</protein>
<evidence type="ECO:0000313" key="3">
    <source>
        <dbReference type="Proteomes" id="UP000601223"/>
    </source>
</evidence>
<name>A0A8J3JK87_9ACTN</name>
<dbReference type="Gene3D" id="3.40.50.2020">
    <property type="match status" value="1"/>
</dbReference>
<gene>
    <name evidence="2" type="ORF">Cba03nite_14970</name>
</gene>
<dbReference type="Proteomes" id="UP000601223">
    <property type="component" value="Unassembled WGS sequence"/>
</dbReference>
<dbReference type="InterPro" id="IPR000836">
    <property type="entry name" value="PRTase_dom"/>
</dbReference>
<sequence length="218" mass="23313">MFRNRSDAGHRLAQMLTFLHDADVVVLGLPRGGVVVAAEVARALRAPLDVLVVRKLGVPYQPEVAMGAVGEDGVRVLNPTVIEAAGVSAAALDRVEQAERAELDRRVQRYRHGRDAEALAERTVVVVDDGIATGATARAACQVARARGAAHVVLAVPVAAADTAEDMRAVADQVVCVDTPRFFMAVGEHYDDFRQTSDEEVVALLEGSAHILEGRHPR</sequence>